<reference evidence="4 5" key="1">
    <citation type="journal article" date="2011" name="Stand. Genomic Sci.">
        <title>Complete genome sequence of the hyperthermophilic chemolithoautotroph Pyrolobus fumarii type strain (1A).</title>
        <authorList>
            <person name="Anderson I."/>
            <person name="Goker M."/>
            <person name="Nolan M."/>
            <person name="Lucas S."/>
            <person name="Hammon N."/>
            <person name="Deshpande S."/>
            <person name="Cheng J.F."/>
            <person name="Tapia R."/>
            <person name="Han C."/>
            <person name="Goodwin L."/>
            <person name="Pitluck S."/>
            <person name="Huntemann M."/>
            <person name="Liolios K."/>
            <person name="Ivanova N."/>
            <person name="Pagani I."/>
            <person name="Mavromatis K."/>
            <person name="Ovchinikova G."/>
            <person name="Pati A."/>
            <person name="Chen A."/>
            <person name="Palaniappan K."/>
            <person name="Land M."/>
            <person name="Hauser L."/>
            <person name="Brambilla E.M."/>
            <person name="Huber H."/>
            <person name="Yasawong M."/>
            <person name="Rohde M."/>
            <person name="Spring S."/>
            <person name="Abt B."/>
            <person name="Sikorski J."/>
            <person name="Wirth R."/>
            <person name="Detter J.C."/>
            <person name="Woyke T."/>
            <person name="Bristow J."/>
            <person name="Eisen J.A."/>
            <person name="Markowitz V."/>
            <person name="Hugenholtz P."/>
            <person name="Kyrpides N.C."/>
            <person name="Klenk H.P."/>
            <person name="Lapidus A."/>
        </authorList>
    </citation>
    <scope>NUCLEOTIDE SEQUENCE [LARGE SCALE GENOMIC DNA]</scope>
    <source>
        <strain evidence="5">DSM 11204 / 1A</strain>
    </source>
</reference>
<keyword evidence="1" id="KW-0547">Nucleotide-binding</keyword>
<dbReference type="PROSITE" id="PS50893">
    <property type="entry name" value="ABC_TRANSPORTER_2"/>
    <property type="match status" value="1"/>
</dbReference>
<evidence type="ECO:0000256" key="2">
    <source>
        <dbReference type="ARBA" id="ARBA00022840"/>
    </source>
</evidence>
<dbReference type="GeneID" id="11138775"/>
<keyword evidence="5" id="KW-1185">Reference proteome</keyword>
<dbReference type="RefSeq" id="WP_014027122.1">
    <property type="nucleotide sequence ID" value="NC_015931.1"/>
</dbReference>
<dbReference type="HOGENOM" id="CLU_000604_1_11_2"/>
<protein>
    <submittedName>
        <fullName evidence="4">ABC transporter-related protein</fullName>
    </submittedName>
</protein>
<dbReference type="STRING" id="694429.Pyrfu_1588"/>
<evidence type="ECO:0000259" key="3">
    <source>
        <dbReference type="PROSITE" id="PS50893"/>
    </source>
</evidence>
<evidence type="ECO:0000313" key="5">
    <source>
        <dbReference type="Proteomes" id="UP000001037"/>
    </source>
</evidence>
<proteinExistence type="predicted"/>
<dbReference type="eggNOG" id="arCOG00198">
    <property type="taxonomic scope" value="Archaea"/>
</dbReference>
<dbReference type="SMART" id="SM00382">
    <property type="entry name" value="AAA"/>
    <property type="match status" value="1"/>
</dbReference>
<dbReference type="AlphaFoldDB" id="G0EC75"/>
<dbReference type="GO" id="GO:0016887">
    <property type="term" value="F:ATP hydrolysis activity"/>
    <property type="evidence" value="ECO:0007669"/>
    <property type="project" value="InterPro"/>
</dbReference>
<dbReference type="InParanoid" id="G0EC75"/>
<dbReference type="Proteomes" id="UP000001037">
    <property type="component" value="Chromosome"/>
</dbReference>
<dbReference type="GO" id="GO:0005524">
    <property type="term" value="F:ATP binding"/>
    <property type="evidence" value="ECO:0007669"/>
    <property type="project" value="UniProtKB-KW"/>
</dbReference>
<dbReference type="EMBL" id="CP002838">
    <property type="protein sequence ID" value="AEM39445.1"/>
    <property type="molecule type" value="Genomic_DNA"/>
</dbReference>
<feature type="domain" description="ABC transporter" evidence="3">
    <location>
        <begin position="7"/>
        <end position="230"/>
    </location>
</feature>
<dbReference type="InterPro" id="IPR003439">
    <property type="entry name" value="ABC_transporter-like_ATP-bd"/>
</dbReference>
<accession>G0EC75</accession>
<dbReference type="InterPro" id="IPR003593">
    <property type="entry name" value="AAA+_ATPase"/>
</dbReference>
<dbReference type="PANTHER" id="PTHR43850:SF2">
    <property type="entry name" value="ABC TRANSPORTER ATP-BINDING PROTEIN MA_4021-RELATED"/>
    <property type="match status" value="1"/>
</dbReference>
<dbReference type="PANTHER" id="PTHR43850">
    <property type="entry name" value="ABC TRANSPORTER ATP-BINDING PROTEIN MA_4021-RELATED"/>
    <property type="match status" value="1"/>
</dbReference>
<dbReference type="Gene3D" id="3.40.50.300">
    <property type="entry name" value="P-loop containing nucleotide triphosphate hydrolases"/>
    <property type="match status" value="1"/>
</dbReference>
<keyword evidence="2" id="KW-0067">ATP-binding</keyword>
<dbReference type="InterPro" id="IPR027417">
    <property type="entry name" value="P-loop_NTPase"/>
</dbReference>
<sequence length="252" mass="27753">MGGSRAPHKLVISKLTVALPGFKLGPVSLELSTGLHAILGPNGSGKTTLLRSIAGLVKPLNGRILLNGKPLSPPWRFVSANLATAPLGFGARIADYARVILYRLHGENWLERIRRVFAEFEVEWLIWRRWEELSDGQRSLAQTLVTLARGTPVILLDEPFAHLDPYWQCKLAMLLKRYSRSRIIVYTTHEFTTPLTSDTLTIMANGKVLSHGEPSTTLTPSILKRVYGVDFAIIPGVGLLPSCGADEIRAIP</sequence>
<gene>
    <name evidence="4" type="ordered locus">Pyrfu_1588</name>
</gene>
<evidence type="ECO:0000313" key="4">
    <source>
        <dbReference type="EMBL" id="AEM39445.1"/>
    </source>
</evidence>
<dbReference type="SUPFAM" id="SSF52540">
    <property type="entry name" value="P-loop containing nucleoside triphosphate hydrolases"/>
    <property type="match status" value="1"/>
</dbReference>
<evidence type="ECO:0000256" key="1">
    <source>
        <dbReference type="ARBA" id="ARBA00022741"/>
    </source>
</evidence>
<dbReference type="Pfam" id="PF00005">
    <property type="entry name" value="ABC_tran"/>
    <property type="match status" value="1"/>
</dbReference>
<dbReference type="OrthoDB" id="24644at2157"/>
<name>G0EC75_PYRF1</name>
<dbReference type="KEGG" id="pfm:Pyrfu_1588"/>
<organism evidence="4 5">
    <name type="scientific">Pyrolobus fumarii (strain DSM 11204 / 1A)</name>
    <dbReference type="NCBI Taxonomy" id="694429"/>
    <lineage>
        <taxon>Archaea</taxon>
        <taxon>Thermoproteota</taxon>
        <taxon>Thermoprotei</taxon>
        <taxon>Desulfurococcales</taxon>
        <taxon>Pyrodictiaceae</taxon>
        <taxon>Pyrolobus</taxon>
    </lineage>
</organism>